<protein>
    <recommendedName>
        <fullName evidence="5">Sulfotransferase domain-containing protein</fullName>
    </recommendedName>
</protein>
<dbReference type="EMBL" id="JABMIG020000036">
    <property type="protein sequence ID" value="KAL3799772.1"/>
    <property type="molecule type" value="Genomic_DNA"/>
</dbReference>
<organism evidence="3 4">
    <name type="scientific">Cyclotella cryptica</name>
    <dbReference type="NCBI Taxonomy" id="29204"/>
    <lineage>
        <taxon>Eukaryota</taxon>
        <taxon>Sar</taxon>
        <taxon>Stramenopiles</taxon>
        <taxon>Ochrophyta</taxon>
        <taxon>Bacillariophyta</taxon>
        <taxon>Coscinodiscophyceae</taxon>
        <taxon>Thalassiosirophycidae</taxon>
        <taxon>Stephanodiscales</taxon>
        <taxon>Stephanodiscaceae</taxon>
        <taxon>Cyclotella</taxon>
    </lineage>
</organism>
<proteinExistence type="predicted"/>
<feature type="compositionally biased region" description="Acidic residues" evidence="1">
    <location>
        <begin position="173"/>
        <end position="182"/>
    </location>
</feature>
<feature type="non-terminal residue" evidence="3">
    <location>
        <position position="782"/>
    </location>
</feature>
<feature type="region of interest" description="Disordered" evidence="1">
    <location>
        <begin position="1"/>
        <end position="41"/>
    </location>
</feature>
<reference evidence="3 4" key="1">
    <citation type="journal article" date="2020" name="G3 (Bethesda)">
        <title>Improved Reference Genome for Cyclotella cryptica CCMP332, a Model for Cell Wall Morphogenesis, Salinity Adaptation, and Lipid Production in Diatoms (Bacillariophyta).</title>
        <authorList>
            <person name="Roberts W.R."/>
            <person name="Downey K.M."/>
            <person name="Ruck E.C."/>
            <person name="Traller J.C."/>
            <person name="Alverson A.J."/>
        </authorList>
    </citation>
    <scope>NUCLEOTIDE SEQUENCE [LARGE SCALE GENOMIC DNA]</scope>
    <source>
        <strain evidence="3 4">CCMP332</strain>
    </source>
</reference>
<dbReference type="SUPFAM" id="SSF50998">
    <property type="entry name" value="Quinoprotein alcohol dehydrogenase-like"/>
    <property type="match status" value="1"/>
</dbReference>
<feature type="compositionally biased region" description="Acidic residues" evidence="1">
    <location>
        <begin position="190"/>
        <end position="223"/>
    </location>
</feature>
<dbReference type="Proteomes" id="UP001516023">
    <property type="component" value="Unassembled WGS sequence"/>
</dbReference>
<keyword evidence="4" id="KW-1185">Reference proteome</keyword>
<dbReference type="PANTHER" id="PTHR31270:SF1">
    <property type="entry name" value="GLUTAMINYL-PEPTIDE CYCLOTRANSFERASE"/>
    <property type="match status" value="1"/>
</dbReference>
<dbReference type="Gene3D" id="3.40.50.300">
    <property type="entry name" value="P-loop containing nucleotide triphosphate hydrolases"/>
    <property type="match status" value="1"/>
</dbReference>
<keyword evidence="2" id="KW-0812">Transmembrane</keyword>
<dbReference type="InterPro" id="IPR011047">
    <property type="entry name" value="Quinoprotein_ADH-like_sf"/>
</dbReference>
<keyword evidence="2" id="KW-0472">Membrane</keyword>
<dbReference type="PANTHER" id="PTHR31270">
    <property type="entry name" value="GLUTAMINYL-PEPTIDE CYCLOTRANSFERASE"/>
    <property type="match status" value="1"/>
</dbReference>
<evidence type="ECO:0000313" key="4">
    <source>
        <dbReference type="Proteomes" id="UP001516023"/>
    </source>
</evidence>
<name>A0ABD3QI89_9STRA</name>
<evidence type="ECO:0000256" key="2">
    <source>
        <dbReference type="SAM" id="Phobius"/>
    </source>
</evidence>
<evidence type="ECO:0000256" key="1">
    <source>
        <dbReference type="SAM" id="MobiDB-lite"/>
    </source>
</evidence>
<dbReference type="SUPFAM" id="SSF52540">
    <property type="entry name" value="P-loop containing nucleoside triphosphate hydrolases"/>
    <property type="match status" value="1"/>
</dbReference>
<dbReference type="InterPro" id="IPR007788">
    <property type="entry name" value="QCT"/>
</dbReference>
<evidence type="ECO:0008006" key="5">
    <source>
        <dbReference type="Google" id="ProtNLM"/>
    </source>
</evidence>
<keyword evidence="2" id="KW-1133">Transmembrane helix</keyword>
<comment type="caution">
    <text evidence="3">The sequence shown here is derived from an EMBL/GenBank/DDBJ whole genome shotgun (WGS) entry which is preliminary data.</text>
</comment>
<dbReference type="InterPro" id="IPR027417">
    <property type="entry name" value="P-loop_NTPase"/>
</dbReference>
<feature type="transmembrane region" description="Helical" evidence="2">
    <location>
        <begin position="70"/>
        <end position="93"/>
    </location>
</feature>
<dbReference type="AlphaFoldDB" id="A0ABD3QI89"/>
<evidence type="ECO:0000313" key="3">
    <source>
        <dbReference type="EMBL" id="KAL3799772.1"/>
    </source>
</evidence>
<dbReference type="Pfam" id="PF05096">
    <property type="entry name" value="Glu_cyclase_2"/>
    <property type="match status" value="1"/>
</dbReference>
<gene>
    <name evidence="3" type="ORF">HJC23_010422</name>
</gene>
<feature type="region of interest" description="Disordered" evidence="1">
    <location>
        <begin position="173"/>
        <end position="234"/>
    </location>
</feature>
<feature type="region of interest" description="Disordered" evidence="1">
    <location>
        <begin position="114"/>
        <end position="134"/>
    </location>
</feature>
<sequence>MAFSSKPYTSLSATDDEDETNHDVELSSPNNGYRDDPINDEEEPYADDIAVQPLELEAASANNRRRIHRCYALALVVGGIVVLSALAGGKYYYDNGGEVPSFVSNFFGAGRGDTDDADDRMGDSGGVRGSPNGDYSIAQELFEGANDNEDGMVISANGGQDGEIEMSQDVLDEELDETESSVEEVPNQEVEGEEDESDDEEEDQSEQEEDVSGQNESMEDIEQEQTTSLSYGNDGMIYESTGLYGNSKLHKINPESFEVESSVDIERKYFGEGSTFFTDSDGNARIIEITWKEQTGFIYDANTLERLSTFQYTTTAPHHEGWGITYDESNQQFIVSDGSSYLYFWDRDTFQERRKVEGSDPEQSNFETLEQGEEVLPDYFVPLTPDERKQLKDRLRSILYTTDNSLHLSASPSSDRSKVLPQRTFVIDPKFPKQFMHMHHMKTGGTSMDSLIHCALQRQLHFHGDKAIKYSSMSECGSAVRMCMDKLASGLNATVINNVFFQNDEEGKPITDAPFDPAIGEFENTVGDLNVCQTSDCGVMSYCASLHTVRTFGWKDVDKITVIRNPIDRAWSMYRFTLQSCYHCKELKDVLIEVANGTFIGRGEIVNDGQTSNFVYDPADSCAVQMIGHQATNLLSSIDLYNVANDVRFPREREIVEEAVKNLRESFTWIGITDRLAESVDGFRTIFPFLAENLTEAMLSTSQRFQANGLQDVDFSFPDGYIDTNGCPFGHKNEGRDPSCGTKELDDEIIHLILKLNNRDMAVYQAAVERFELQMEVLEEYR</sequence>
<feature type="compositionally biased region" description="Polar residues" evidence="1">
    <location>
        <begin position="1"/>
        <end position="13"/>
    </location>
</feature>
<accession>A0ABD3QI89</accession>